<proteinExistence type="inferred from homology"/>
<dbReference type="EMBL" id="VIIS01001968">
    <property type="protein sequence ID" value="KAF0290253.1"/>
    <property type="molecule type" value="Genomic_DNA"/>
</dbReference>
<evidence type="ECO:0000256" key="3">
    <source>
        <dbReference type="ARBA" id="ARBA00022771"/>
    </source>
</evidence>
<gene>
    <name evidence="8" type="primary">def8</name>
    <name evidence="8" type="ORF">FJT64_011567</name>
</gene>
<feature type="compositionally biased region" description="Basic and acidic residues" evidence="6">
    <location>
        <begin position="16"/>
        <end position="27"/>
    </location>
</feature>
<keyword evidence="1" id="KW-0479">Metal-binding</keyword>
<dbReference type="PROSITE" id="PS00479">
    <property type="entry name" value="ZF_DAG_PE_1"/>
    <property type="match status" value="1"/>
</dbReference>
<dbReference type="SUPFAM" id="SSF57889">
    <property type="entry name" value="Cysteine-rich domain"/>
    <property type="match status" value="1"/>
</dbReference>
<dbReference type="InterPro" id="IPR025258">
    <property type="entry name" value="RH_dom"/>
</dbReference>
<dbReference type="GO" id="GO:0008270">
    <property type="term" value="F:zinc ion binding"/>
    <property type="evidence" value="ECO:0007669"/>
    <property type="project" value="UniProtKB-KW"/>
</dbReference>
<evidence type="ECO:0000256" key="2">
    <source>
        <dbReference type="ARBA" id="ARBA00022737"/>
    </source>
</evidence>
<feature type="compositionally biased region" description="Basic and acidic residues" evidence="6">
    <location>
        <begin position="422"/>
        <end position="433"/>
    </location>
</feature>
<dbReference type="Gene3D" id="3.30.60.20">
    <property type="match status" value="1"/>
</dbReference>
<dbReference type="InterPro" id="IPR051366">
    <property type="entry name" value="DEF8"/>
</dbReference>
<feature type="domain" description="Phorbol-ester/DAG-type" evidence="7">
    <location>
        <begin position="109"/>
        <end position="160"/>
    </location>
</feature>
<feature type="region of interest" description="Disordered" evidence="6">
    <location>
        <begin position="1"/>
        <end position="42"/>
    </location>
</feature>
<feature type="compositionally biased region" description="Low complexity" evidence="6">
    <location>
        <begin position="28"/>
        <end position="37"/>
    </location>
</feature>
<keyword evidence="4" id="KW-0862">Zinc</keyword>
<dbReference type="SMART" id="SM01175">
    <property type="entry name" value="DUF4206"/>
    <property type="match status" value="1"/>
</dbReference>
<dbReference type="InterPro" id="IPR002219">
    <property type="entry name" value="PKC_DAG/PE"/>
</dbReference>
<keyword evidence="9" id="KW-1185">Reference proteome</keyword>
<name>A0A6A4V9B3_AMPAM</name>
<feature type="compositionally biased region" description="Basic and acidic residues" evidence="6">
    <location>
        <begin position="488"/>
        <end position="506"/>
    </location>
</feature>
<evidence type="ECO:0000256" key="5">
    <source>
        <dbReference type="ARBA" id="ARBA00029450"/>
    </source>
</evidence>
<dbReference type="OrthoDB" id="1918044at2759"/>
<dbReference type="PANTHER" id="PTHR12326">
    <property type="entry name" value="PLECKSTRIN HOMOLOGY DOMAIN CONTAINING PROTEIN"/>
    <property type="match status" value="1"/>
</dbReference>
<sequence>MFLHPRSFPDEDPSDDERLGRGADGRSRGSSGSSTDSSLERNEFHFGMTTEEEIDQAVVECKQSILASAQGSDERRALVRRLVELRLRRLELRDGPEPPLPDGELEVRGHRLQPQRIGQRRLYCHGCAGVIVVVLHRWYHCLGCGIDLHSSCLSELHRNCAVERVRDNPTFEMRIKPERGLGAQSFRCADCARVIMIVPEPNPPGFPAGTEVLHARICDYTGLYYCSLCHWNDLAVTPARIVHNWRFDKHPVSCGSREFLEAICNKPIINLEECNPRLFSFLEELRHIKKLREEVLLMKQYFMSCRAAQQARILRAFGERQYFVETSYLYSLRDLCEVPTGELLEFLLAVHAKFARHIREECEACRGKGHICEVCSSSEVLFAFDALVVPCPRCRRVMHQHCYVRRDGRCPRCARLDARRLSETDGERPDGERAGAGAAAAAAGVPEPDGGTERAAGGAERAAGGTTAVKTWAEALEESRGAVRKQRVQGDERGGLRRQGAEEPPERGTTGGQSGPRGAAGAPLLPRGHR</sequence>
<feature type="region of interest" description="Disordered" evidence="6">
    <location>
        <begin position="422"/>
        <end position="530"/>
    </location>
</feature>
<reference evidence="8 9" key="1">
    <citation type="submission" date="2019-07" db="EMBL/GenBank/DDBJ databases">
        <title>Draft genome assembly of a fouling barnacle, Amphibalanus amphitrite (Darwin, 1854): The first reference genome for Thecostraca.</title>
        <authorList>
            <person name="Kim W."/>
        </authorList>
    </citation>
    <scope>NUCLEOTIDE SEQUENCE [LARGE SCALE GENOMIC DNA]</scope>
    <source>
        <strain evidence="8">SNU_AA5</strain>
        <tissue evidence="8">Soma without cirri and trophi</tissue>
    </source>
</reference>
<comment type="similarity">
    <text evidence="5">Belongs to the DEF8 family.</text>
</comment>
<feature type="compositionally biased region" description="Low complexity" evidence="6">
    <location>
        <begin position="435"/>
        <end position="468"/>
    </location>
</feature>
<dbReference type="AlphaFoldDB" id="A0A6A4V9B3"/>
<keyword evidence="2" id="KW-0677">Repeat</keyword>
<protein>
    <submittedName>
        <fullName evidence="8">Differentially expressed in FDCP 8</fullName>
    </submittedName>
</protein>
<organism evidence="8 9">
    <name type="scientific">Amphibalanus amphitrite</name>
    <name type="common">Striped barnacle</name>
    <name type="synonym">Balanus amphitrite</name>
    <dbReference type="NCBI Taxonomy" id="1232801"/>
    <lineage>
        <taxon>Eukaryota</taxon>
        <taxon>Metazoa</taxon>
        <taxon>Ecdysozoa</taxon>
        <taxon>Arthropoda</taxon>
        <taxon>Crustacea</taxon>
        <taxon>Multicrustacea</taxon>
        <taxon>Cirripedia</taxon>
        <taxon>Thoracica</taxon>
        <taxon>Thoracicalcarea</taxon>
        <taxon>Balanomorpha</taxon>
        <taxon>Balanoidea</taxon>
        <taxon>Balanidae</taxon>
        <taxon>Amphibalaninae</taxon>
        <taxon>Amphibalanus</taxon>
    </lineage>
</organism>
<evidence type="ECO:0000259" key="7">
    <source>
        <dbReference type="PROSITE" id="PS50081"/>
    </source>
</evidence>
<dbReference type="PANTHER" id="PTHR12326:SF3">
    <property type="entry name" value="DIFFERENTIALLY EXPRESSED IN FDCP 8 HOMOLOG"/>
    <property type="match status" value="1"/>
</dbReference>
<keyword evidence="3" id="KW-0863">Zinc-finger</keyword>
<evidence type="ECO:0000313" key="9">
    <source>
        <dbReference type="Proteomes" id="UP000440578"/>
    </source>
</evidence>
<dbReference type="Pfam" id="PF13901">
    <property type="entry name" value="RH_dom"/>
    <property type="match status" value="1"/>
</dbReference>
<accession>A0A6A4V9B3</accession>
<evidence type="ECO:0000256" key="4">
    <source>
        <dbReference type="ARBA" id="ARBA00022833"/>
    </source>
</evidence>
<evidence type="ECO:0000256" key="1">
    <source>
        <dbReference type="ARBA" id="ARBA00022723"/>
    </source>
</evidence>
<dbReference type="Proteomes" id="UP000440578">
    <property type="component" value="Unassembled WGS sequence"/>
</dbReference>
<evidence type="ECO:0000313" key="8">
    <source>
        <dbReference type="EMBL" id="KAF0290253.1"/>
    </source>
</evidence>
<dbReference type="InterPro" id="IPR046349">
    <property type="entry name" value="C1-like_sf"/>
</dbReference>
<comment type="caution">
    <text evidence="8">The sequence shown here is derived from an EMBL/GenBank/DDBJ whole genome shotgun (WGS) entry which is preliminary data.</text>
</comment>
<evidence type="ECO:0000256" key="6">
    <source>
        <dbReference type="SAM" id="MobiDB-lite"/>
    </source>
</evidence>
<dbReference type="PROSITE" id="PS50081">
    <property type="entry name" value="ZF_DAG_PE_2"/>
    <property type="match status" value="1"/>
</dbReference>